<protein>
    <submittedName>
        <fullName evidence="1">Uncharacterized protein</fullName>
    </submittedName>
</protein>
<dbReference type="RefSeq" id="WP_008954420.1">
    <property type="nucleotide sequence ID" value="NZ_ACIS01000006.1"/>
</dbReference>
<comment type="caution">
    <text evidence="1">The sequence shown here is derived from an EMBL/GenBank/DDBJ whole genome shotgun (WGS) entry which is preliminary data.</text>
</comment>
<gene>
    <name evidence="1" type="ORF">FuraDRAFT_2400</name>
</gene>
<evidence type="ECO:0000313" key="2">
    <source>
        <dbReference type="Proteomes" id="UP000003165"/>
    </source>
</evidence>
<reference evidence="1 2" key="1">
    <citation type="submission" date="2009-02" db="EMBL/GenBank/DDBJ databases">
        <title>Sequencing of the draft genome and assembly of Lutiella nitroferrum 2002.</title>
        <authorList>
            <consortium name="US DOE Joint Genome Institute (JGI-PGF)"/>
            <person name="Lucas S."/>
            <person name="Copeland A."/>
            <person name="Lapidus A."/>
            <person name="Glavina del Rio T."/>
            <person name="Tice H."/>
            <person name="Bruce D."/>
            <person name="Goodwin L."/>
            <person name="Pitluck S."/>
            <person name="Larimer F."/>
            <person name="Land M.L."/>
            <person name="Hauser L."/>
            <person name="Coates J.D."/>
        </authorList>
    </citation>
    <scope>NUCLEOTIDE SEQUENCE [LARGE SCALE GENOMIC DNA]</scope>
    <source>
        <strain evidence="1 2">2002</strain>
    </source>
</reference>
<name>B9Z4W5_9NEIS</name>
<keyword evidence="2" id="KW-1185">Reference proteome</keyword>
<accession>B9Z4W5</accession>
<evidence type="ECO:0000313" key="1">
    <source>
        <dbReference type="EMBL" id="EEG08197.1"/>
    </source>
</evidence>
<sequence>MSNLAKLATAVQNACARTARDFGGVMGPTIADSILAEDLTYLVAAHVGEVNDGFERGLEAARDGVQELWAGFDDLAFEGQPEEWSEKLFARIAYYHDSGDPSVGIPARSGWSLADDQSGTVITELATLAVQPATPTPEQAQLGLDVPDAVLKDAARWQIIKQLASENGGQALSILVMYCGLTECDTAALDAAIDKVIAENAADRAEGPTP</sequence>
<dbReference type="AlphaFoldDB" id="B9Z4W5"/>
<organism evidence="1 2">
    <name type="scientific">Pseudogulbenkiania ferrooxidans 2002</name>
    <dbReference type="NCBI Taxonomy" id="279714"/>
    <lineage>
        <taxon>Bacteria</taxon>
        <taxon>Pseudomonadati</taxon>
        <taxon>Pseudomonadota</taxon>
        <taxon>Betaproteobacteria</taxon>
        <taxon>Neisseriales</taxon>
        <taxon>Chromobacteriaceae</taxon>
        <taxon>Pseudogulbenkiania</taxon>
    </lineage>
</organism>
<dbReference type="EMBL" id="ACIS01000006">
    <property type="protein sequence ID" value="EEG08197.1"/>
    <property type="molecule type" value="Genomic_DNA"/>
</dbReference>
<dbReference type="Proteomes" id="UP000003165">
    <property type="component" value="Unassembled WGS sequence"/>
</dbReference>
<proteinExistence type="predicted"/>